<organism evidence="2 3">
    <name type="scientific">Cellulomonas oligotrophica</name>
    <dbReference type="NCBI Taxonomy" id="931536"/>
    <lineage>
        <taxon>Bacteria</taxon>
        <taxon>Bacillati</taxon>
        <taxon>Actinomycetota</taxon>
        <taxon>Actinomycetes</taxon>
        <taxon>Micrococcales</taxon>
        <taxon>Cellulomonadaceae</taxon>
        <taxon>Cellulomonas</taxon>
    </lineage>
</organism>
<feature type="domain" description="N-acetyltransferase" evidence="1">
    <location>
        <begin position="17"/>
        <end position="144"/>
    </location>
</feature>
<reference evidence="2 3" key="1">
    <citation type="submission" date="2021-01" db="EMBL/GenBank/DDBJ databases">
        <title>Whole genome shotgun sequence of Cellulomonas oligotrophica NBRC 109435.</title>
        <authorList>
            <person name="Komaki H."/>
            <person name="Tamura T."/>
        </authorList>
    </citation>
    <scope>NUCLEOTIDE SEQUENCE [LARGE SCALE GENOMIC DNA]</scope>
    <source>
        <strain evidence="2 3">NBRC 109435</strain>
    </source>
</reference>
<evidence type="ECO:0000313" key="2">
    <source>
        <dbReference type="EMBL" id="GIG34419.1"/>
    </source>
</evidence>
<gene>
    <name evidence="2" type="ORF">Col01nite_35780</name>
</gene>
<accession>A0ABQ4DFB2</accession>
<dbReference type="InterPro" id="IPR016181">
    <property type="entry name" value="Acyl_CoA_acyltransferase"/>
</dbReference>
<dbReference type="Pfam" id="PF00583">
    <property type="entry name" value="Acetyltransf_1"/>
    <property type="match status" value="1"/>
</dbReference>
<proteinExistence type="predicted"/>
<keyword evidence="3" id="KW-1185">Reference proteome</keyword>
<dbReference type="SUPFAM" id="SSF55729">
    <property type="entry name" value="Acyl-CoA N-acyltransferases (Nat)"/>
    <property type="match status" value="1"/>
</dbReference>
<dbReference type="Proteomes" id="UP000618382">
    <property type="component" value="Unassembled WGS sequence"/>
</dbReference>
<comment type="caution">
    <text evidence="2">The sequence shown here is derived from an EMBL/GenBank/DDBJ whole genome shotgun (WGS) entry which is preliminary data.</text>
</comment>
<dbReference type="EMBL" id="BONN01000017">
    <property type="protein sequence ID" value="GIG34419.1"/>
    <property type="molecule type" value="Genomic_DNA"/>
</dbReference>
<sequence length="144" mass="15461">MDPLSLHHGAVDDSITLHVRGDLTDRELDLLHSAAFDQPPAGAPWRQRLADRSLTWVTARLDDRLVGFVNVVGDGGVHAILLDTCVAAAVRGRGVGRALVGAAADEARRAGCHWLHADYEPHLADFYEGACGLRPTDAGLLRLV</sequence>
<evidence type="ECO:0000313" key="3">
    <source>
        <dbReference type="Proteomes" id="UP000618382"/>
    </source>
</evidence>
<dbReference type="InterPro" id="IPR000182">
    <property type="entry name" value="GNAT_dom"/>
</dbReference>
<dbReference type="Gene3D" id="3.40.630.30">
    <property type="match status" value="1"/>
</dbReference>
<dbReference type="CDD" id="cd04301">
    <property type="entry name" value="NAT_SF"/>
    <property type="match status" value="1"/>
</dbReference>
<protein>
    <submittedName>
        <fullName evidence="2">N-acetyltransferase</fullName>
    </submittedName>
</protein>
<dbReference type="PROSITE" id="PS51186">
    <property type="entry name" value="GNAT"/>
    <property type="match status" value="1"/>
</dbReference>
<name>A0ABQ4DFB2_9CELL</name>
<evidence type="ECO:0000259" key="1">
    <source>
        <dbReference type="PROSITE" id="PS51186"/>
    </source>
</evidence>